<dbReference type="InterPro" id="IPR007372">
    <property type="entry name" value="Lipid/polyisoprenoid-bd_YceI"/>
</dbReference>
<dbReference type="PANTHER" id="PTHR34406">
    <property type="entry name" value="PROTEIN YCEI"/>
    <property type="match status" value="1"/>
</dbReference>
<dbReference type="Proteomes" id="UP001225598">
    <property type="component" value="Chromosome"/>
</dbReference>
<dbReference type="RefSeq" id="WP_284826130.1">
    <property type="nucleotide sequence ID" value="NZ_CP126969.1"/>
</dbReference>
<dbReference type="SUPFAM" id="SSF101874">
    <property type="entry name" value="YceI-like"/>
    <property type="match status" value="1"/>
</dbReference>
<comment type="similarity">
    <text evidence="1">Belongs to the UPF0312 family.</text>
</comment>
<gene>
    <name evidence="3" type="ORF">QP027_03840</name>
</gene>
<evidence type="ECO:0000256" key="1">
    <source>
        <dbReference type="ARBA" id="ARBA00008812"/>
    </source>
</evidence>
<dbReference type="Pfam" id="PF04264">
    <property type="entry name" value="YceI"/>
    <property type="match status" value="1"/>
</dbReference>
<evidence type="ECO:0000313" key="4">
    <source>
        <dbReference type="Proteomes" id="UP001225598"/>
    </source>
</evidence>
<dbReference type="EMBL" id="CP126969">
    <property type="protein sequence ID" value="WIM68536.1"/>
    <property type="molecule type" value="Genomic_DNA"/>
</dbReference>
<organism evidence="3 4">
    <name type="scientific">Corynebacterium breve</name>
    <dbReference type="NCBI Taxonomy" id="3049799"/>
    <lineage>
        <taxon>Bacteria</taxon>
        <taxon>Bacillati</taxon>
        <taxon>Actinomycetota</taxon>
        <taxon>Actinomycetes</taxon>
        <taxon>Mycobacteriales</taxon>
        <taxon>Corynebacteriaceae</taxon>
        <taxon>Corynebacterium</taxon>
    </lineage>
</organism>
<protein>
    <submittedName>
        <fullName evidence="3">YceI family protein</fullName>
    </submittedName>
</protein>
<dbReference type="PANTHER" id="PTHR34406:SF1">
    <property type="entry name" value="PROTEIN YCEI"/>
    <property type="match status" value="1"/>
</dbReference>
<accession>A0ABY8VFV1</accession>
<dbReference type="Gene3D" id="2.40.128.110">
    <property type="entry name" value="Lipid/polyisoprenoid-binding, YceI-like"/>
    <property type="match status" value="1"/>
</dbReference>
<sequence length="204" mass="22488">MAQELYTDTREYTDADFTGDFILDPDHTTVSFTGKHAMISSVHGLFDEWEAKVSIDVANPENSWVEGAVTTSSLSTRLPQRDAHLKSDDFLNVREYPNMTFVSTDFQIHGSDTVYVTGDMTIRGITKPVVFTVRITGTDTDPFGNYRLGFSARTTFNRQDFNMKFNTRLDSGSLFVGNEVSVSVDGSAIRTSATISADSGHAAV</sequence>
<feature type="domain" description="Lipid/polyisoprenoid-binding YceI-like" evidence="2">
    <location>
        <begin position="20"/>
        <end position="189"/>
    </location>
</feature>
<keyword evidence="4" id="KW-1185">Reference proteome</keyword>
<dbReference type="InterPro" id="IPR036761">
    <property type="entry name" value="TTHA0802/YceI-like_sf"/>
</dbReference>
<evidence type="ECO:0000313" key="3">
    <source>
        <dbReference type="EMBL" id="WIM68536.1"/>
    </source>
</evidence>
<name>A0ABY8VFV1_9CORY</name>
<evidence type="ECO:0000259" key="2">
    <source>
        <dbReference type="SMART" id="SM00867"/>
    </source>
</evidence>
<reference evidence="3 4" key="1">
    <citation type="submission" date="2023-05" db="EMBL/GenBank/DDBJ databases">
        <title>Corynebacterium suedekumii sp. nov. and Corynebacterium breve sp. nov. isolated from raw cow's milk.</title>
        <authorList>
            <person name="Baer M.K."/>
            <person name="Mehl L."/>
            <person name="Hellmuth R."/>
            <person name="Marke G."/>
            <person name="Lipski A."/>
        </authorList>
    </citation>
    <scope>NUCLEOTIDE SEQUENCE [LARGE SCALE GENOMIC DNA]</scope>
    <source>
        <strain evidence="3 4">R4</strain>
    </source>
</reference>
<dbReference type="SMART" id="SM00867">
    <property type="entry name" value="YceI"/>
    <property type="match status" value="1"/>
</dbReference>
<proteinExistence type="inferred from homology"/>